<dbReference type="EMBL" id="PEWN01000101">
    <property type="protein sequence ID" value="PIU51101.1"/>
    <property type="molecule type" value="Genomic_DNA"/>
</dbReference>
<evidence type="ECO:0008006" key="3">
    <source>
        <dbReference type="Google" id="ProtNLM"/>
    </source>
</evidence>
<dbReference type="Proteomes" id="UP000229227">
    <property type="component" value="Unassembled WGS sequence"/>
</dbReference>
<dbReference type="AlphaFoldDB" id="A0A2M6ZFC7"/>
<accession>A0A2M6ZFC7</accession>
<reference evidence="2" key="1">
    <citation type="submission" date="2017-09" db="EMBL/GenBank/DDBJ databases">
        <title>Depth-based differentiation of microbial function through sediment-hosted aquifers and enrichment of novel symbionts in the deep terrestrial subsurface.</title>
        <authorList>
            <person name="Probst A.J."/>
            <person name="Ladd B."/>
            <person name="Jarett J.K."/>
            <person name="Geller-Mcgrath D.E."/>
            <person name="Sieber C.M.K."/>
            <person name="Emerson J.B."/>
            <person name="Anantharaman K."/>
            <person name="Thomas B.C."/>
            <person name="Malmstrom R."/>
            <person name="Stieglmeier M."/>
            <person name="Klingl A."/>
            <person name="Woyke T."/>
            <person name="Ryan C.M."/>
            <person name="Banfield J.F."/>
        </authorList>
    </citation>
    <scope>NUCLEOTIDE SEQUENCE [LARGE SCALE GENOMIC DNA]</scope>
</reference>
<evidence type="ECO:0000313" key="1">
    <source>
        <dbReference type="EMBL" id="PIU51101.1"/>
    </source>
</evidence>
<gene>
    <name evidence="1" type="ORF">COS91_06210</name>
</gene>
<name>A0A2M6ZFC7_9BACT</name>
<sequence length="201" mass="22687">MFRNKNDVDEILSALGERLKLENSPLTEIVICGGSALHALELLNRTTRDVDVLCMVLHRPNGEIQIQDTISLPEYLMKAAILVAQDFGLEENWLNMGPRGLVVPGLPPGFISRLQSRQYSKSLIVHFISRFDQIHLKLYAAIIEGGGRHFNDIAVLHPSIEEIEVALHWVTPLVQEITVDWRSKIKEILKGLGYDNIAKKF</sequence>
<comment type="caution">
    <text evidence="1">The sequence shown here is derived from an EMBL/GenBank/DDBJ whole genome shotgun (WGS) entry which is preliminary data.</text>
</comment>
<proteinExistence type="predicted"/>
<protein>
    <recommendedName>
        <fullName evidence="3">Nucleotidyltransferase</fullName>
    </recommendedName>
</protein>
<organism evidence="1 2">
    <name type="scientific">Candidatus Desantisbacteria bacterium CG07_land_8_20_14_0_80_39_15</name>
    <dbReference type="NCBI Taxonomy" id="1974549"/>
    <lineage>
        <taxon>Bacteria</taxon>
        <taxon>Candidatus Desantisiibacteriota</taxon>
    </lineage>
</organism>
<evidence type="ECO:0000313" key="2">
    <source>
        <dbReference type="Proteomes" id="UP000229227"/>
    </source>
</evidence>